<sequence>MSPSLTSEPVATQSPVLATAIVTYLDRSVSARPQSAALTFVDDAVVVDDGKTYNGQAAIATWLSATAAEFEYTTTQLSITSDDTAVTVVNRIEGNFPGRSVDLKYRFELNAESGLIQKLTISL</sequence>
<dbReference type="Gene3D" id="3.10.450.50">
    <property type="match status" value="1"/>
</dbReference>
<protein>
    <submittedName>
        <fullName evidence="1">Nuclear transport factor 2 family protein</fullName>
    </submittedName>
</protein>
<organism evidence="1 2">
    <name type="scientific">Cryobacterium frigoriphilum</name>
    <dbReference type="NCBI Taxonomy" id="1259150"/>
    <lineage>
        <taxon>Bacteria</taxon>
        <taxon>Bacillati</taxon>
        <taxon>Actinomycetota</taxon>
        <taxon>Actinomycetes</taxon>
        <taxon>Micrococcales</taxon>
        <taxon>Microbacteriaceae</taxon>
        <taxon>Cryobacterium</taxon>
    </lineage>
</organism>
<evidence type="ECO:0000313" key="2">
    <source>
        <dbReference type="Proteomes" id="UP000297447"/>
    </source>
</evidence>
<name>A0A4R8ZW71_9MICO</name>
<dbReference type="EMBL" id="SOHE01000060">
    <property type="protein sequence ID" value="TFD47710.1"/>
    <property type="molecule type" value="Genomic_DNA"/>
</dbReference>
<keyword evidence="2" id="KW-1185">Reference proteome</keyword>
<proteinExistence type="predicted"/>
<dbReference type="RefSeq" id="WP_134520219.1">
    <property type="nucleotide sequence ID" value="NZ_SOHE01000060.1"/>
</dbReference>
<evidence type="ECO:0000313" key="1">
    <source>
        <dbReference type="EMBL" id="TFD47710.1"/>
    </source>
</evidence>
<dbReference type="AlphaFoldDB" id="A0A4R8ZW71"/>
<accession>A0A4R8ZW71</accession>
<comment type="caution">
    <text evidence="1">The sequence shown here is derived from an EMBL/GenBank/DDBJ whole genome shotgun (WGS) entry which is preliminary data.</text>
</comment>
<dbReference type="InterPro" id="IPR032710">
    <property type="entry name" value="NTF2-like_dom_sf"/>
</dbReference>
<reference evidence="1 2" key="1">
    <citation type="submission" date="2019-03" db="EMBL/GenBank/DDBJ databases">
        <title>Genomics of glacier-inhabiting Cryobacterium strains.</title>
        <authorList>
            <person name="Liu Q."/>
            <person name="Xin Y.-H."/>
        </authorList>
    </citation>
    <scope>NUCLEOTIDE SEQUENCE [LARGE SCALE GENOMIC DNA]</scope>
    <source>
        <strain evidence="1 2">Hh14</strain>
    </source>
</reference>
<dbReference type="SUPFAM" id="SSF54427">
    <property type="entry name" value="NTF2-like"/>
    <property type="match status" value="1"/>
</dbReference>
<dbReference type="Proteomes" id="UP000297447">
    <property type="component" value="Unassembled WGS sequence"/>
</dbReference>
<dbReference type="OrthoDB" id="8684708at2"/>
<gene>
    <name evidence="1" type="ORF">E3T55_14180</name>
</gene>